<evidence type="ECO:0000259" key="6">
    <source>
        <dbReference type="Pfam" id="PF24656"/>
    </source>
</evidence>
<feature type="region of interest" description="Disordered" evidence="5">
    <location>
        <begin position="1"/>
        <end position="45"/>
    </location>
</feature>
<feature type="domain" description="Dynein regulatory complex subunit 7 C-terminal" evidence="8">
    <location>
        <begin position="972"/>
        <end position="1081"/>
    </location>
</feature>
<dbReference type="Pfam" id="PF24667">
    <property type="entry name" value="MORN_DRC7"/>
    <property type="match status" value="1"/>
</dbReference>
<accession>A0A7J6MAN7</accession>
<feature type="region of interest" description="Disordered" evidence="5">
    <location>
        <begin position="935"/>
        <end position="954"/>
    </location>
</feature>
<evidence type="ECO:0000313" key="9">
    <source>
        <dbReference type="EMBL" id="KAF4668240.1"/>
    </source>
</evidence>
<keyword evidence="3" id="KW-0206">Cytoskeleton</keyword>
<feature type="compositionally biased region" description="Low complexity" evidence="5">
    <location>
        <begin position="28"/>
        <end position="45"/>
    </location>
</feature>
<evidence type="ECO:0000256" key="4">
    <source>
        <dbReference type="SAM" id="Coils"/>
    </source>
</evidence>
<evidence type="ECO:0000256" key="3">
    <source>
        <dbReference type="ARBA" id="ARBA00023212"/>
    </source>
</evidence>
<dbReference type="InterPro" id="IPR056290">
    <property type="entry name" value="CEPT76/DRC7_peptidase-like_dom"/>
</dbReference>
<organism evidence="9 10">
    <name type="scientific">Perkinsus olseni</name>
    <name type="common">Perkinsus atlanticus</name>
    <dbReference type="NCBI Taxonomy" id="32597"/>
    <lineage>
        <taxon>Eukaryota</taxon>
        <taxon>Sar</taxon>
        <taxon>Alveolata</taxon>
        <taxon>Perkinsozoa</taxon>
        <taxon>Perkinsea</taxon>
        <taxon>Perkinsida</taxon>
        <taxon>Perkinsidae</taxon>
        <taxon>Perkinsus</taxon>
    </lineage>
</organism>
<dbReference type="GO" id="GO:0048870">
    <property type="term" value="P:cell motility"/>
    <property type="evidence" value="ECO:0007669"/>
    <property type="project" value="TreeGrafter"/>
</dbReference>
<keyword evidence="2" id="KW-0963">Cytoplasm</keyword>
<evidence type="ECO:0000259" key="8">
    <source>
        <dbReference type="Pfam" id="PF24671"/>
    </source>
</evidence>
<feature type="region of interest" description="Disordered" evidence="5">
    <location>
        <begin position="523"/>
        <end position="544"/>
    </location>
</feature>
<dbReference type="OrthoDB" id="10262874at2759"/>
<evidence type="ECO:0000256" key="1">
    <source>
        <dbReference type="ARBA" id="ARBA00004245"/>
    </source>
</evidence>
<evidence type="ECO:0000313" key="10">
    <source>
        <dbReference type="Proteomes" id="UP000570595"/>
    </source>
</evidence>
<protein>
    <recommendedName>
        <fullName evidence="11">Coiled-coil domain-containing protein lobo</fullName>
    </recommendedName>
</protein>
<evidence type="ECO:0000256" key="2">
    <source>
        <dbReference type="ARBA" id="ARBA00022490"/>
    </source>
</evidence>
<dbReference type="InterPro" id="IPR056291">
    <property type="entry name" value="MORN_DRC7"/>
</dbReference>
<dbReference type="EMBL" id="JABAHT010000040">
    <property type="protein sequence ID" value="KAF4668240.1"/>
    <property type="molecule type" value="Genomic_DNA"/>
</dbReference>
<feature type="region of interest" description="Disordered" evidence="5">
    <location>
        <begin position="1078"/>
        <end position="1099"/>
    </location>
</feature>
<dbReference type="Pfam" id="PF24656">
    <property type="entry name" value="CEPT76_peptidase"/>
    <property type="match status" value="1"/>
</dbReference>
<feature type="domain" description="CEP76/DRC7 peptidase-like" evidence="6">
    <location>
        <begin position="406"/>
        <end position="474"/>
    </location>
</feature>
<dbReference type="InterPro" id="IPR056292">
    <property type="entry name" value="DRC7_C"/>
</dbReference>
<evidence type="ECO:0000259" key="7">
    <source>
        <dbReference type="Pfam" id="PF24667"/>
    </source>
</evidence>
<keyword evidence="4" id="KW-0175">Coiled coil</keyword>
<dbReference type="AlphaFoldDB" id="A0A7J6MAN7"/>
<evidence type="ECO:0000256" key="5">
    <source>
        <dbReference type="SAM" id="MobiDB-lite"/>
    </source>
</evidence>
<proteinExistence type="predicted"/>
<comment type="caution">
    <text evidence="9">The sequence shown here is derived from an EMBL/GenBank/DDBJ whole genome shotgun (WGS) entry which is preliminary data.</text>
</comment>
<dbReference type="GO" id="GO:0031514">
    <property type="term" value="C:motile cilium"/>
    <property type="evidence" value="ECO:0007669"/>
    <property type="project" value="TreeGrafter"/>
</dbReference>
<dbReference type="InterPro" id="IPR033551">
    <property type="entry name" value="DRC7/lobo"/>
</dbReference>
<reference evidence="9 10" key="1">
    <citation type="submission" date="2020-04" db="EMBL/GenBank/DDBJ databases">
        <title>Perkinsus olseni comparative genomics.</title>
        <authorList>
            <person name="Bogema D.R."/>
        </authorList>
    </citation>
    <scope>NUCLEOTIDE SEQUENCE [LARGE SCALE GENOMIC DNA]</scope>
    <source>
        <strain evidence="9">ATCC PRA-179</strain>
    </source>
</reference>
<dbReference type="GO" id="GO:0005856">
    <property type="term" value="C:cytoskeleton"/>
    <property type="evidence" value="ECO:0007669"/>
    <property type="project" value="UniProtKB-SubCell"/>
</dbReference>
<evidence type="ECO:0008006" key="11">
    <source>
        <dbReference type="Google" id="ProtNLM"/>
    </source>
</evidence>
<dbReference type="Pfam" id="PF24671">
    <property type="entry name" value="DRC7_C"/>
    <property type="match status" value="1"/>
</dbReference>
<feature type="coiled-coil region" evidence="4">
    <location>
        <begin position="990"/>
        <end position="1021"/>
    </location>
</feature>
<feature type="domain" description="Dynein regulatory complex subunit 7 MORN" evidence="7">
    <location>
        <begin position="590"/>
        <end position="866"/>
    </location>
</feature>
<comment type="subcellular location">
    <subcellularLocation>
        <location evidence="1">Cytoplasm</location>
        <location evidence="1">Cytoskeleton</location>
    </subcellularLocation>
</comment>
<gene>
    <name evidence="9" type="ORF">FOZ61_006890</name>
</gene>
<dbReference type="PANTHER" id="PTHR35249">
    <property type="entry name" value="DYNEIN REGULATORY COMPLEX SUBUNIT 7"/>
    <property type="match status" value="1"/>
</dbReference>
<dbReference type="Proteomes" id="UP000570595">
    <property type="component" value="Unassembled WGS sequence"/>
</dbReference>
<sequence length="1099" mass="124036">MSTPVMEPSEMLSSDEPGNENADEGNSQEQQRAAEADADGSSSASLKEIRCRRFSNKVTSSLAALLEDPDATIPKAEMGIPPFLSSYASNSKREERVMQHLRSFESKFAQTYGEDRKLYLCPLNEIGVPKFLSTTIRPTKLAYPELYDASLCGKFLSNYIAYEPLKDPAQFPSVVCSPSTTLFYQAGDAFDISVVLCSILVGAGYDAYCVAGVAPRWITTRSLRKCESPTNDLLPLEEVLKLAKLQPLSLLLRLDKECGRFRENRGREDASKVAHGSHIESRCRSAVAAFTDRSRAVVLEKPRGSLVGGYPEGRRRSSVDMAEKTLGEEFFLMKKPVMESEYLKEEREASALAQEKEMFEAERSDSDDALTEEEEDMDFIAASTANLKELGRTAQVEATLSRFIGRRAHCWVMVRKGARDVEADMFIEPTTGMIFSTETEPSPGSKGDSLRPCPYLSVDTVWNHKNVWVNIQKSFVEDSDVPGKRRPLRKRLNLTGVSMDVGNTRFFEPVLLDPITLTNDVSEQQDAEGSGAGQENAPGEEPQRPRVPLAYLIGVYDLPRPLTVDDVPPSWAAPALIPKDRYGSRFCDRGVRIEKYHKATVELFSPYSQPDGMVERVTRFKDLNLRLPVMITEYFKQRKDMLQARVKYLADAAVREEFNHGRPAALKSLVDIDQRWRCMGYYHETRPDGLYRTVDKIGEKIKESFVDRDDLLEHHSVKLDRNLRVTEATRSLPSLPIDSLGDIPMTKISQKYRVPDYRVDEHTCRITELCSKIVFYLPKKSIRITYHRPEGRLMGQQLTFHKTPDGLSLTLDKLSRLGLGEDIQLPTPKQLLQLLQLEKTSKHNFVESMNRITTELALRRKEENNVKNVRLVAQQESAPVAQNAMGVSGGPVIPDFAAPPVDVGKGGGSGLSTAKRNLVLVKDVYDYARDQSMEVLRGHDGSDEREEEEGTRKGEKKVDILAPYLAEFPGKQLDALQAEFVAKKCKSDFRKRLLDRAAIIQKRLEDEQEALKKRRAQIQRRSGPDVQQGRTESDFEKYQTLAMFRIQILEQRLARHEVQAIKKFTELEETLLADPRLQAMWEKDSSDEEGEDDPSCREA</sequence>
<name>A0A7J6MAN7_PEROL</name>
<dbReference type="PANTHER" id="PTHR35249:SF2">
    <property type="entry name" value="DYNEIN REGULATORY COMPLEX SUBUNIT 7"/>
    <property type="match status" value="1"/>
</dbReference>